<dbReference type="CDD" id="cd06224">
    <property type="entry name" value="REM"/>
    <property type="match status" value="1"/>
</dbReference>
<proteinExistence type="predicted"/>
<organism evidence="6">
    <name type="scientific">Percolomonas cosmopolitus</name>
    <dbReference type="NCBI Taxonomy" id="63605"/>
    <lineage>
        <taxon>Eukaryota</taxon>
        <taxon>Discoba</taxon>
        <taxon>Heterolobosea</taxon>
        <taxon>Tetramitia</taxon>
        <taxon>Eutetramitia</taxon>
        <taxon>Percolomonadidae</taxon>
        <taxon>Percolomonas</taxon>
    </lineage>
</organism>
<feature type="compositionally biased region" description="Low complexity" evidence="3">
    <location>
        <begin position="80"/>
        <end position="89"/>
    </location>
</feature>
<dbReference type="InterPro" id="IPR036964">
    <property type="entry name" value="RASGEF_cat_dom_sf"/>
</dbReference>
<evidence type="ECO:0000256" key="3">
    <source>
        <dbReference type="SAM" id="MobiDB-lite"/>
    </source>
</evidence>
<evidence type="ECO:0000256" key="2">
    <source>
        <dbReference type="PROSITE-ProRule" id="PRU00168"/>
    </source>
</evidence>
<dbReference type="PROSITE" id="PS50212">
    <property type="entry name" value="RASGEF_NTER"/>
    <property type="match status" value="1"/>
</dbReference>
<feature type="region of interest" description="Disordered" evidence="3">
    <location>
        <begin position="1"/>
        <end position="35"/>
    </location>
</feature>
<evidence type="ECO:0008006" key="7">
    <source>
        <dbReference type="Google" id="ProtNLM"/>
    </source>
</evidence>
<dbReference type="Gene3D" id="1.20.870.10">
    <property type="entry name" value="Son of sevenless (SoS) protein Chain: S domain 1"/>
    <property type="match status" value="1"/>
</dbReference>
<dbReference type="CDD" id="cd00155">
    <property type="entry name" value="RasGEF"/>
    <property type="match status" value="1"/>
</dbReference>
<gene>
    <name evidence="6" type="ORF">PCOS0759_LOCUS6700</name>
</gene>
<protein>
    <recommendedName>
        <fullName evidence="7">Ras-GEF domain-containing protein</fullName>
    </recommendedName>
</protein>
<reference evidence="6" key="1">
    <citation type="submission" date="2021-01" db="EMBL/GenBank/DDBJ databases">
        <authorList>
            <person name="Corre E."/>
            <person name="Pelletier E."/>
            <person name="Niang G."/>
            <person name="Scheremetjew M."/>
            <person name="Finn R."/>
            <person name="Kale V."/>
            <person name="Holt S."/>
            <person name="Cochrane G."/>
            <person name="Meng A."/>
            <person name="Brown T."/>
            <person name="Cohen L."/>
        </authorList>
    </citation>
    <scope>NUCLEOTIDE SEQUENCE</scope>
    <source>
        <strain evidence="6">WS</strain>
    </source>
</reference>
<dbReference type="InterPro" id="IPR000651">
    <property type="entry name" value="Ras-like_Gua-exchang_fac_N"/>
</dbReference>
<dbReference type="Pfam" id="PF00617">
    <property type="entry name" value="RasGEF"/>
    <property type="match status" value="1"/>
</dbReference>
<name>A0A7S1KRQ2_9EUKA</name>
<feature type="compositionally biased region" description="Low complexity" evidence="3">
    <location>
        <begin position="24"/>
        <end position="35"/>
    </location>
</feature>
<dbReference type="PROSITE" id="PS00720">
    <property type="entry name" value="RASGEF"/>
    <property type="match status" value="1"/>
</dbReference>
<dbReference type="AlphaFoldDB" id="A0A7S1KRQ2"/>
<evidence type="ECO:0000259" key="5">
    <source>
        <dbReference type="PROSITE" id="PS50212"/>
    </source>
</evidence>
<dbReference type="Gene3D" id="1.10.840.10">
    <property type="entry name" value="Ras guanine-nucleotide exchange factors catalytic domain"/>
    <property type="match status" value="1"/>
</dbReference>
<accession>A0A7S1KRQ2</accession>
<sequence length="609" mass="70073">MPPTLTHSASTTTLHKIRSSHQKTLPSSDATDLSSSRSYDDFLVEQQRDTDSALSVSPLKMKAAVSLPLGSNSASPAKDGFSSSGTGVVAASGTNPSQKMNFYVLIDGISPFILNLNILKNHHYLQIATQYYSELYDGKPPGPIFLSKAIHFGNGDKWFYFKRRATLQVKFQYEVQLRTPIYEELQSCQESILMGKNPSRQFLNVDEVLRVVSLNRLLLLITDPWAPQYYINVFWCTYNSFTEAKVVLDKLKERWFIPDLLKEEYNYSMQQEIFYNTVVKRKVRQRVAALLHDYVKQCFWHFDDDMVQLLHKFAQEEIQGVFPTLAQKLLGVMASTSRLPPWESYRQKKIPKNMMASMQRGSASRTTSILNIPVKDLAEQLTLLDMRFYNKIHYTEMWNQSWSKAKYRHRAPNLMDHINFLNHVSNWVAQIVCSEPNLNNRKKLIKRFIKTAEHLMKIRSYNMMMAVDSGLSSGPVYRLSLTWDDLDESVLAKREPIAALTSTSDNFKKFRAAMQQAYEQGEPCVPYSGVYLRDLVFTDDGNPTFIDGKVNFNKCIQTYNLFQLVLRFQGRDYGFSELPNLQAEIETHEQASKDELYDLSTGIQPRGVR</sequence>
<dbReference type="PROSITE" id="PS50009">
    <property type="entry name" value="RASGEF_CAT"/>
    <property type="match status" value="1"/>
</dbReference>
<keyword evidence="1 2" id="KW-0344">Guanine-nucleotide releasing factor</keyword>
<dbReference type="EMBL" id="HBGD01008133">
    <property type="protein sequence ID" value="CAD9083446.1"/>
    <property type="molecule type" value="Transcribed_RNA"/>
</dbReference>
<feature type="region of interest" description="Disordered" evidence="3">
    <location>
        <begin position="69"/>
        <end position="89"/>
    </location>
</feature>
<dbReference type="SMART" id="SM00147">
    <property type="entry name" value="RasGEF"/>
    <property type="match status" value="1"/>
</dbReference>
<evidence type="ECO:0000313" key="6">
    <source>
        <dbReference type="EMBL" id="CAD9083446.1"/>
    </source>
</evidence>
<dbReference type="InterPro" id="IPR001895">
    <property type="entry name" value="RASGEF_cat_dom"/>
</dbReference>
<dbReference type="InterPro" id="IPR008937">
    <property type="entry name" value="Ras-like_GEF"/>
</dbReference>
<dbReference type="GO" id="GO:0005085">
    <property type="term" value="F:guanyl-nucleotide exchange factor activity"/>
    <property type="evidence" value="ECO:0007669"/>
    <property type="project" value="UniProtKB-KW"/>
</dbReference>
<feature type="compositionally biased region" description="Low complexity" evidence="3">
    <location>
        <begin position="1"/>
        <end position="14"/>
    </location>
</feature>
<dbReference type="Pfam" id="PF00618">
    <property type="entry name" value="RasGEF_N"/>
    <property type="match status" value="1"/>
</dbReference>
<dbReference type="InterPro" id="IPR019804">
    <property type="entry name" value="Ras_G-nucl-exch_fac_CS"/>
</dbReference>
<dbReference type="PANTHER" id="PTHR23113">
    <property type="entry name" value="GUANINE NUCLEOTIDE EXCHANGE FACTOR"/>
    <property type="match status" value="1"/>
</dbReference>
<dbReference type="InterPro" id="IPR023578">
    <property type="entry name" value="Ras_GEF_dom_sf"/>
</dbReference>
<dbReference type="SUPFAM" id="SSF48366">
    <property type="entry name" value="Ras GEF"/>
    <property type="match status" value="1"/>
</dbReference>
<evidence type="ECO:0000256" key="1">
    <source>
        <dbReference type="ARBA" id="ARBA00022658"/>
    </source>
</evidence>
<dbReference type="GO" id="GO:0007264">
    <property type="term" value="P:small GTPase-mediated signal transduction"/>
    <property type="evidence" value="ECO:0007669"/>
    <property type="project" value="InterPro"/>
</dbReference>
<evidence type="ECO:0000259" key="4">
    <source>
        <dbReference type="PROSITE" id="PS50009"/>
    </source>
</evidence>
<feature type="domain" description="Ras-GEF" evidence="4">
    <location>
        <begin position="373"/>
        <end position="606"/>
    </location>
</feature>
<feature type="domain" description="N-terminal Ras-GEF" evidence="5">
    <location>
        <begin position="205"/>
        <end position="337"/>
    </location>
</feature>
<dbReference type="PANTHER" id="PTHR23113:SF99">
    <property type="entry name" value="RASGEF DOMAIN-CONTAINING PROTEIN"/>
    <property type="match status" value="1"/>
</dbReference>